<dbReference type="PANTHER" id="PTHR39639:SF1">
    <property type="entry name" value="DUF262 DOMAIN-CONTAINING PROTEIN"/>
    <property type="match status" value="1"/>
</dbReference>
<sequence>MQENQLKENEEDNEILFDNEEPNEELELEDGQVAKIYTEKGDPEIHGLYGKYKRGKLDIQPDFQRYFVWDKAKSSRLIESALLGIPLPVIYLSEEQDGKIYVIDGQQRLTSFFSFIDGKLPDGTDFKLSGLKVLKDLNGKLFTKLDEEIRDNINDTVIRTITFKKESDTNLKFEIFERLNTGSVPLNTQELRNCIYRGEYNKLLKELAANEEYLELLNIKGPDKRMKDVELVLRFAAFYHNTHINYKSPIKTFLNNEMERFQNITSKDADNLRNAFKNAVSILKSVFGDRAFKRFYKGDENNPEGYWESKRFNVSLHDVLMDSFSRIDKNLAYQNLDKIREAFIDIMTTDDVFIDAIEIGTSEERKVKRRFNLWHSRLNEILEDKRNEPRCFSFQLKEELFKKNSNCEICNNKIQQIDDAAVDHIEQYWTGGKTIPENARLTHRHCNWSRPRKE</sequence>
<evidence type="ECO:0000259" key="3">
    <source>
        <dbReference type="Pfam" id="PF03235"/>
    </source>
</evidence>
<feature type="region of interest" description="Disordered" evidence="1">
    <location>
        <begin position="1"/>
        <end position="26"/>
    </location>
</feature>
<feature type="compositionally biased region" description="Acidic residues" evidence="1">
    <location>
        <begin position="9"/>
        <end position="26"/>
    </location>
</feature>
<dbReference type="GO" id="GO:0003676">
    <property type="term" value="F:nucleic acid binding"/>
    <property type="evidence" value="ECO:0007669"/>
    <property type="project" value="InterPro"/>
</dbReference>
<organism evidence="4 5">
    <name type="scientific">Bizionia echini</name>
    <dbReference type="NCBI Taxonomy" id="649333"/>
    <lineage>
        <taxon>Bacteria</taxon>
        <taxon>Pseudomonadati</taxon>
        <taxon>Bacteroidota</taxon>
        <taxon>Flavobacteriia</taxon>
        <taxon>Flavobacteriales</taxon>
        <taxon>Flavobacteriaceae</taxon>
        <taxon>Bizionia</taxon>
    </lineage>
</organism>
<proteinExistence type="predicted"/>
<gene>
    <name evidence="4" type="ORF">SAMN04487989_1161</name>
</gene>
<reference evidence="5" key="1">
    <citation type="submission" date="2016-10" db="EMBL/GenBank/DDBJ databases">
        <authorList>
            <person name="Varghese N."/>
            <person name="Submissions S."/>
        </authorList>
    </citation>
    <scope>NUCLEOTIDE SEQUENCE [LARGE SCALE GENOMIC DNA]</scope>
    <source>
        <strain evidence="5">DSM 23925</strain>
    </source>
</reference>
<dbReference type="InterPro" id="IPR003615">
    <property type="entry name" value="HNH_nuc"/>
</dbReference>
<dbReference type="Proteomes" id="UP000198705">
    <property type="component" value="Unassembled WGS sequence"/>
</dbReference>
<dbReference type="Pfam" id="PF01844">
    <property type="entry name" value="HNH"/>
    <property type="match status" value="1"/>
</dbReference>
<dbReference type="EMBL" id="FOVN01000016">
    <property type="protein sequence ID" value="SFO02629.1"/>
    <property type="molecule type" value="Genomic_DNA"/>
</dbReference>
<dbReference type="Gene3D" id="1.10.30.50">
    <property type="match status" value="1"/>
</dbReference>
<keyword evidence="4" id="KW-0378">Hydrolase</keyword>
<protein>
    <submittedName>
        <fullName evidence="4">HNH endonuclease</fullName>
    </submittedName>
</protein>
<dbReference type="GO" id="GO:0008270">
    <property type="term" value="F:zinc ion binding"/>
    <property type="evidence" value="ECO:0007669"/>
    <property type="project" value="InterPro"/>
</dbReference>
<dbReference type="Pfam" id="PF03235">
    <property type="entry name" value="GmrSD_N"/>
    <property type="match status" value="1"/>
</dbReference>
<evidence type="ECO:0000259" key="2">
    <source>
        <dbReference type="Pfam" id="PF01844"/>
    </source>
</evidence>
<evidence type="ECO:0000313" key="5">
    <source>
        <dbReference type="Proteomes" id="UP000198705"/>
    </source>
</evidence>
<keyword evidence="4" id="KW-0255">Endonuclease</keyword>
<dbReference type="RefSeq" id="WP_092210175.1">
    <property type="nucleotide sequence ID" value="NZ_FOVN01000016.1"/>
</dbReference>
<keyword evidence="4" id="KW-0540">Nuclease</keyword>
<dbReference type="GO" id="GO:0004519">
    <property type="term" value="F:endonuclease activity"/>
    <property type="evidence" value="ECO:0007669"/>
    <property type="project" value="UniProtKB-KW"/>
</dbReference>
<dbReference type="InterPro" id="IPR002711">
    <property type="entry name" value="HNH"/>
</dbReference>
<dbReference type="CDD" id="cd00085">
    <property type="entry name" value="HNHc"/>
    <property type="match status" value="1"/>
</dbReference>
<accession>A0A1I5DTQ4</accession>
<evidence type="ECO:0000313" key="4">
    <source>
        <dbReference type="EMBL" id="SFO02629.1"/>
    </source>
</evidence>
<dbReference type="PANTHER" id="PTHR39639">
    <property type="entry name" value="CHROMOSOME 16, WHOLE GENOME SHOTGUN SEQUENCE"/>
    <property type="match status" value="1"/>
</dbReference>
<keyword evidence="5" id="KW-1185">Reference proteome</keyword>
<dbReference type="OrthoDB" id="9764212at2"/>
<feature type="domain" description="GmrSD restriction endonucleases N-terminal" evidence="3">
    <location>
        <begin position="46"/>
        <end position="196"/>
    </location>
</feature>
<dbReference type="STRING" id="649333.SAMN04487989_1161"/>
<dbReference type="InterPro" id="IPR004919">
    <property type="entry name" value="GmrSD_N"/>
</dbReference>
<feature type="domain" description="HNH" evidence="2">
    <location>
        <begin position="407"/>
        <end position="447"/>
    </location>
</feature>
<evidence type="ECO:0000256" key="1">
    <source>
        <dbReference type="SAM" id="MobiDB-lite"/>
    </source>
</evidence>
<name>A0A1I5DTQ4_9FLAO</name>
<dbReference type="AlphaFoldDB" id="A0A1I5DTQ4"/>